<reference evidence="2" key="1">
    <citation type="journal article" date="2023" name="G3 (Bethesda)">
        <title>Genome assembly and association tests identify interacting loci associated with vigor, precocity, and sex in interspecific pistachio rootstocks.</title>
        <authorList>
            <person name="Palmer W."/>
            <person name="Jacygrad E."/>
            <person name="Sagayaradj S."/>
            <person name="Cavanaugh K."/>
            <person name="Han R."/>
            <person name="Bertier L."/>
            <person name="Beede B."/>
            <person name="Kafkas S."/>
            <person name="Golino D."/>
            <person name="Preece J."/>
            <person name="Michelmore R."/>
        </authorList>
    </citation>
    <scope>NUCLEOTIDE SEQUENCE [LARGE SCALE GENOMIC DNA]</scope>
</reference>
<organism evidence="1 2">
    <name type="scientific">Pistacia integerrima</name>
    <dbReference type="NCBI Taxonomy" id="434235"/>
    <lineage>
        <taxon>Eukaryota</taxon>
        <taxon>Viridiplantae</taxon>
        <taxon>Streptophyta</taxon>
        <taxon>Embryophyta</taxon>
        <taxon>Tracheophyta</taxon>
        <taxon>Spermatophyta</taxon>
        <taxon>Magnoliopsida</taxon>
        <taxon>eudicotyledons</taxon>
        <taxon>Gunneridae</taxon>
        <taxon>Pentapetalae</taxon>
        <taxon>rosids</taxon>
        <taxon>malvids</taxon>
        <taxon>Sapindales</taxon>
        <taxon>Anacardiaceae</taxon>
        <taxon>Pistacia</taxon>
    </lineage>
</organism>
<name>A0ACC0YK76_9ROSI</name>
<gene>
    <name evidence="1" type="ORF">Pint_22364</name>
</gene>
<dbReference type="Proteomes" id="UP001163603">
    <property type="component" value="Chromosome 6"/>
</dbReference>
<dbReference type="EMBL" id="CM047741">
    <property type="protein sequence ID" value="KAJ0038420.1"/>
    <property type="molecule type" value="Genomic_DNA"/>
</dbReference>
<protein>
    <submittedName>
        <fullName evidence="1">Uncharacterized protein</fullName>
    </submittedName>
</protein>
<evidence type="ECO:0000313" key="1">
    <source>
        <dbReference type="EMBL" id="KAJ0038420.1"/>
    </source>
</evidence>
<evidence type="ECO:0000313" key="2">
    <source>
        <dbReference type="Proteomes" id="UP001163603"/>
    </source>
</evidence>
<comment type="caution">
    <text evidence="1">The sequence shown here is derived from an EMBL/GenBank/DDBJ whole genome shotgun (WGS) entry which is preliminary data.</text>
</comment>
<proteinExistence type="predicted"/>
<accession>A0ACC0YK76</accession>
<keyword evidence="2" id="KW-1185">Reference proteome</keyword>
<sequence length="332" mass="37397">METSEMEEKMEVEVIQNSMENISIFPCHHEEEAAVAGPPHEALFVVLTYLPLYELLAMSEVCKSLRHTVNNDVLQWLVVQGPLNWRLSDEILVKLSSKMNGKLTTLGLISCVKITDSALLKVIRNNPLINTLHIPGCIGLSPEGIIKAVEILSKQNKTLKSLQLAGIYSIKKEHLETLHSHLKLNSSDPQNQNQPLLYHEYRNSSSHLPASDRQIDVGMCPRCNQVRVVFECAKVLCNIKDKKSKWFRECKGCCVCIPRCAQCGGCMDYLEQEETACMDILCSECWLHLPKCDFCNKPYCKRHAHQQTVSPGSSGFLCDVCQDVSQDFYVIG</sequence>